<dbReference type="AlphaFoldDB" id="X1HYV9"/>
<accession>X1HYV9</accession>
<dbReference type="EMBL" id="BARU01021887">
    <property type="protein sequence ID" value="GAH50463.1"/>
    <property type="molecule type" value="Genomic_DNA"/>
</dbReference>
<reference evidence="1" key="1">
    <citation type="journal article" date="2014" name="Front. Microbiol.">
        <title>High frequency of phylogenetically diverse reductive dehalogenase-homologous genes in deep subseafloor sedimentary metagenomes.</title>
        <authorList>
            <person name="Kawai M."/>
            <person name="Futagami T."/>
            <person name="Toyoda A."/>
            <person name="Takaki Y."/>
            <person name="Nishi S."/>
            <person name="Hori S."/>
            <person name="Arai W."/>
            <person name="Tsubouchi T."/>
            <person name="Morono Y."/>
            <person name="Uchiyama I."/>
            <person name="Ito T."/>
            <person name="Fujiyama A."/>
            <person name="Inagaki F."/>
            <person name="Takami H."/>
        </authorList>
    </citation>
    <scope>NUCLEOTIDE SEQUENCE</scope>
    <source>
        <strain evidence="1">Expedition CK06-06</strain>
    </source>
</reference>
<proteinExistence type="predicted"/>
<protein>
    <submittedName>
        <fullName evidence="1">Uncharacterized protein</fullName>
    </submittedName>
</protein>
<name>X1HYV9_9ZZZZ</name>
<gene>
    <name evidence="1" type="ORF">S03H2_35747</name>
</gene>
<evidence type="ECO:0000313" key="1">
    <source>
        <dbReference type="EMBL" id="GAH50463.1"/>
    </source>
</evidence>
<comment type="caution">
    <text evidence="1">The sequence shown here is derived from an EMBL/GenBank/DDBJ whole genome shotgun (WGS) entry which is preliminary data.</text>
</comment>
<sequence length="100" mass="11943">MTIFLLKEEIKITLNNDFDEDYEIEVINPCLSLLQKYTNLHSELNYEKIKEILLIILKEMNEREIQKSENIIILTAAVIWHNTFNRSGDKDYLLQENIEK</sequence>
<organism evidence="1">
    <name type="scientific">marine sediment metagenome</name>
    <dbReference type="NCBI Taxonomy" id="412755"/>
    <lineage>
        <taxon>unclassified sequences</taxon>
        <taxon>metagenomes</taxon>
        <taxon>ecological metagenomes</taxon>
    </lineage>
</organism>